<feature type="transmembrane region" description="Helical" evidence="6">
    <location>
        <begin position="202"/>
        <end position="221"/>
    </location>
</feature>
<protein>
    <recommendedName>
        <fullName evidence="7">Major facilitator superfamily (MFS) profile domain-containing protein</fullName>
    </recommendedName>
</protein>
<feature type="transmembrane region" description="Helical" evidence="6">
    <location>
        <begin position="273"/>
        <end position="294"/>
    </location>
</feature>
<reference evidence="8 9" key="1">
    <citation type="journal article" date="2019" name="Emerg. Microbes Infect.">
        <title>Comprehensive subspecies identification of 175 nontuberculous mycobacteria species based on 7547 genomic profiles.</title>
        <authorList>
            <person name="Matsumoto Y."/>
            <person name="Kinjo T."/>
            <person name="Motooka D."/>
            <person name="Nabeya D."/>
            <person name="Jung N."/>
            <person name="Uechi K."/>
            <person name="Horii T."/>
            <person name="Iida T."/>
            <person name="Fujita J."/>
            <person name="Nakamura S."/>
        </authorList>
    </citation>
    <scope>NUCLEOTIDE SEQUENCE [LARGE SCALE GENOMIC DNA]</scope>
    <source>
        <strain evidence="8 9">JCM 12657</strain>
    </source>
</reference>
<feature type="transmembrane region" description="Helical" evidence="6">
    <location>
        <begin position="104"/>
        <end position="121"/>
    </location>
</feature>
<proteinExistence type="predicted"/>
<evidence type="ECO:0000313" key="8">
    <source>
        <dbReference type="EMBL" id="BBX57072.1"/>
    </source>
</evidence>
<dbReference type="PROSITE" id="PS50850">
    <property type="entry name" value="MFS"/>
    <property type="match status" value="1"/>
</dbReference>
<evidence type="ECO:0000256" key="3">
    <source>
        <dbReference type="ARBA" id="ARBA00022692"/>
    </source>
</evidence>
<keyword evidence="2" id="KW-0813">Transport</keyword>
<evidence type="ECO:0000259" key="7">
    <source>
        <dbReference type="PROSITE" id="PS50850"/>
    </source>
</evidence>
<dbReference type="PANTHER" id="PTHR23506:SF23">
    <property type="entry name" value="GH10249P"/>
    <property type="match status" value="1"/>
</dbReference>
<evidence type="ECO:0000256" key="2">
    <source>
        <dbReference type="ARBA" id="ARBA00022448"/>
    </source>
</evidence>
<dbReference type="RefSeq" id="WP_198967344.1">
    <property type="nucleotide sequence ID" value="NZ_AP022572.1"/>
</dbReference>
<dbReference type="GO" id="GO:0005886">
    <property type="term" value="C:plasma membrane"/>
    <property type="evidence" value="ECO:0007669"/>
    <property type="project" value="UniProtKB-SubCell"/>
</dbReference>
<evidence type="ECO:0000256" key="5">
    <source>
        <dbReference type="ARBA" id="ARBA00023136"/>
    </source>
</evidence>
<dbReference type="SUPFAM" id="SSF103473">
    <property type="entry name" value="MFS general substrate transporter"/>
    <property type="match status" value="1"/>
</dbReference>
<dbReference type="InterPro" id="IPR020846">
    <property type="entry name" value="MFS_dom"/>
</dbReference>
<dbReference type="KEGG" id="msho:MSHO_24170"/>
<dbReference type="PRINTS" id="PR01035">
    <property type="entry name" value="TCRTETA"/>
</dbReference>
<dbReference type="Proteomes" id="UP000467164">
    <property type="component" value="Chromosome"/>
</dbReference>
<evidence type="ECO:0000313" key="9">
    <source>
        <dbReference type="Proteomes" id="UP000467164"/>
    </source>
</evidence>
<evidence type="ECO:0000256" key="1">
    <source>
        <dbReference type="ARBA" id="ARBA00004651"/>
    </source>
</evidence>
<dbReference type="InterPro" id="IPR036259">
    <property type="entry name" value="MFS_trans_sf"/>
</dbReference>
<dbReference type="InterPro" id="IPR001958">
    <property type="entry name" value="Tet-R_TetA/multi-R_MdtG-like"/>
</dbReference>
<feature type="transmembrane region" description="Helical" evidence="6">
    <location>
        <begin position="332"/>
        <end position="354"/>
    </location>
</feature>
<evidence type="ECO:0000256" key="4">
    <source>
        <dbReference type="ARBA" id="ARBA00022989"/>
    </source>
</evidence>
<dbReference type="AlphaFoldDB" id="A0A7I7LC31"/>
<keyword evidence="5 6" id="KW-0472">Membrane</keyword>
<sequence>MTDSSRLVVLAAVGFTFFIDTLVYGIVVPVLPRLAQPAWLEFLGVGVVFACYGLAYFVLTPVAGWLIDRRGSRSVFLSGAIILMLATLAFGYASSPVGLVTCRVLQGGAAAATWVAGYATLVEIFPREQRGRAVGLASIGTALGALLGPALGGLAYEASGPHAPFLGAAGLSALAVAALAASLPQAPGGQASGPAMWSGERAFPGLAVPWLVAGLAVGLALGAVEATLPIDLVARFDASGVTVGLLFALTTVAFIVTWQYAGRLSDAGRRAPVLAAGWVTLGVALAVMGVPSAVGVQAAALVLLGAGLGAMIATIMPALADAMESAGGAQRPGTAAAAYNLAFSAGTVAGGPLAGWMADLRSFQDAAMLIAVVTLTCGVLAALVHAAVVRRAVSDV</sequence>
<dbReference type="Pfam" id="PF07690">
    <property type="entry name" value="MFS_1"/>
    <property type="match status" value="1"/>
</dbReference>
<dbReference type="Gene3D" id="1.20.1250.20">
    <property type="entry name" value="MFS general substrate transporter like domains"/>
    <property type="match status" value="2"/>
</dbReference>
<feature type="transmembrane region" description="Helical" evidence="6">
    <location>
        <begin position="300"/>
        <end position="320"/>
    </location>
</feature>
<evidence type="ECO:0000256" key="6">
    <source>
        <dbReference type="SAM" id="Phobius"/>
    </source>
</evidence>
<feature type="transmembrane region" description="Helical" evidence="6">
    <location>
        <begin position="241"/>
        <end position="261"/>
    </location>
</feature>
<feature type="domain" description="Major facilitator superfamily (MFS) profile" evidence="7">
    <location>
        <begin position="9"/>
        <end position="389"/>
    </location>
</feature>
<keyword evidence="4 6" id="KW-1133">Transmembrane helix</keyword>
<feature type="transmembrane region" description="Helical" evidence="6">
    <location>
        <begin position="43"/>
        <end position="67"/>
    </location>
</feature>
<gene>
    <name evidence="8" type="ORF">MSHO_24170</name>
</gene>
<comment type="subcellular location">
    <subcellularLocation>
        <location evidence="1">Cell membrane</location>
        <topology evidence="1">Multi-pass membrane protein</topology>
    </subcellularLocation>
</comment>
<dbReference type="EMBL" id="AP022572">
    <property type="protein sequence ID" value="BBX57072.1"/>
    <property type="molecule type" value="Genomic_DNA"/>
</dbReference>
<feature type="transmembrane region" description="Helical" evidence="6">
    <location>
        <begin position="74"/>
        <end position="92"/>
    </location>
</feature>
<dbReference type="CDD" id="cd17325">
    <property type="entry name" value="MFS_MdtG_SLC18_like"/>
    <property type="match status" value="1"/>
</dbReference>
<dbReference type="PANTHER" id="PTHR23506">
    <property type="entry name" value="GH10249P"/>
    <property type="match status" value="1"/>
</dbReference>
<dbReference type="InterPro" id="IPR050930">
    <property type="entry name" value="MFS_Vesicular_Transporter"/>
</dbReference>
<feature type="transmembrane region" description="Helical" evidence="6">
    <location>
        <begin position="7"/>
        <end position="31"/>
    </location>
</feature>
<keyword evidence="3 6" id="KW-0812">Transmembrane</keyword>
<feature type="transmembrane region" description="Helical" evidence="6">
    <location>
        <begin position="133"/>
        <end position="156"/>
    </location>
</feature>
<dbReference type="InterPro" id="IPR011701">
    <property type="entry name" value="MFS"/>
</dbReference>
<organism evidence="8 9">
    <name type="scientific">Mycobacterium shottsii</name>
    <dbReference type="NCBI Taxonomy" id="133549"/>
    <lineage>
        <taxon>Bacteria</taxon>
        <taxon>Bacillati</taxon>
        <taxon>Actinomycetota</taxon>
        <taxon>Actinomycetes</taxon>
        <taxon>Mycobacteriales</taxon>
        <taxon>Mycobacteriaceae</taxon>
        <taxon>Mycobacterium</taxon>
        <taxon>Mycobacterium ulcerans group</taxon>
    </lineage>
</organism>
<feature type="transmembrane region" description="Helical" evidence="6">
    <location>
        <begin position="162"/>
        <end position="181"/>
    </location>
</feature>
<keyword evidence="9" id="KW-1185">Reference proteome</keyword>
<accession>A0A7I7LC31</accession>
<dbReference type="GO" id="GO:0022857">
    <property type="term" value="F:transmembrane transporter activity"/>
    <property type="evidence" value="ECO:0007669"/>
    <property type="project" value="InterPro"/>
</dbReference>
<feature type="transmembrane region" description="Helical" evidence="6">
    <location>
        <begin position="366"/>
        <end position="389"/>
    </location>
</feature>
<name>A0A7I7LC31_9MYCO</name>